<proteinExistence type="predicted"/>
<dbReference type="RefSeq" id="WP_127336508.1">
    <property type="nucleotide sequence ID" value="NZ_QWDM01000001.1"/>
</dbReference>
<keyword evidence="1" id="KW-0732">Signal</keyword>
<dbReference type="OrthoDB" id="1376297at2"/>
<dbReference type="EMBL" id="QWDM01000001">
    <property type="protein sequence ID" value="RUT72213.1"/>
    <property type="molecule type" value="Genomic_DNA"/>
</dbReference>
<dbReference type="PROSITE" id="PS51257">
    <property type="entry name" value="PROKAR_LIPOPROTEIN"/>
    <property type="match status" value="1"/>
</dbReference>
<organism evidence="2 3">
    <name type="scientific">Flavobacterium cupreum</name>
    <dbReference type="NCBI Taxonomy" id="2133766"/>
    <lineage>
        <taxon>Bacteria</taxon>
        <taxon>Pseudomonadati</taxon>
        <taxon>Bacteroidota</taxon>
        <taxon>Flavobacteriia</taxon>
        <taxon>Flavobacteriales</taxon>
        <taxon>Flavobacteriaceae</taxon>
        <taxon>Flavobacterium</taxon>
    </lineage>
</organism>
<name>A0A434ACY9_9FLAO</name>
<accession>A0A434ACY9</accession>
<gene>
    <name evidence="2" type="ORF">D0817_00930</name>
</gene>
<dbReference type="Proteomes" id="UP000288102">
    <property type="component" value="Unassembled WGS sequence"/>
</dbReference>
<dbReference type="AlphaFoldDB" id="A0A434ACY9"/>
<keyword evidence="3" id="KW-1185">Reference proteome</keyword>
<feature type="signal peptide" evidence="1">
    <location>
        <begin position="1"/>
        <end position="21"/>
    </location>
</feature>
<feature type="chain" id="PRO_5019047878" evidence="1">
    <location>
        <begin position="22"/>
        <end position="81"/>
    </location>
</feature>
<comment type="caution">
    <text evidence="2">The sequence shown here is derived from an EMBL/GenBank/DDBJ whole genome shotgun (WGS) entry which is preliminary data.</text>
</comment>
<evidence type="ECO:0000256" key="1">
    <source>
        <dbReference type="SAM" id="SignalP"/>
    </source>
</evidence>
<sequence length="81" mass="8942">MKTKLSIAALILLSFSIFSCSTDDIDAQTETKNVKMTSEKEVKNYLQKNVNDKVIDSTAIILEVNVATEGDPSNPKPPRKD</sequence>
<reference evidence="3" key="1">
    <citation type="journal article" date="2019" name="Syst. Appl. Microbiol.">
        <title>Flavobacterium circumlabens sp. nov. and Flavobacterium cupreum sp. nov., two psychrotrophic species isolated from Antarctic environmental samples.</title>
        <authorList>
            <person name="Kralova S."/>
            <person name="Busse H.-J."/>
            <person name="Svec P."/>
            <person name="Maslanova I."/>
            <person name="Stankova E."/>
            <person name="Bartak M."/>
            <person name="Sedlacek I."/>
        </authorList>
    </citation>
    <scope>NUCLEOTIDE SEQUENCE [LARGE SCALE GENOMIC DNA]</scope>
    <source>
        <strain evidence="3">CCM 8825</strain>
    </source>
</reference>
<evidence type="ECO:0000313" key="3">
    <source>
        <dbReference type="Proteomes" id="UP000288102"/>
    </source>
</evidence>
<evidence type="ECO:0000313" key="2">
    <source>
        <dbReference type="EMBL" id="RUT72213.1"/>
    </source>
</evidence>
<protein>
    <submittedName>
        <fullName evidence="2">Uncharacterized protein</fullName>
    </submittedName>
</protein>